<keyword evidence="2" id="KW-1185">Reference proteome</keyword>
<comment type="caution">
    <text evidence="1">The sequence shown here is derived from an EMBL/GenBank/DDBJ whole genome shotgun (WGS) entry which is preliminary data.</text>
</comment>
<proteinExistence type="predicted"/>
<organism evidence="1 2">
    <name type="scientific">Candidatus Vampirococcus lugosii</name>
    <dbReference type="NCBI Taxonomy" id="2789015"/>
    <lineage>
        <taxon>Bacteria</taxon>
        <taxon>Candidatus Absconditibacteriota</taxon>
        <taxon>Vampirococcus</taxon>
    </lineage>
</organism>
<dbReference type="Proteomes" id="UP000680365">
    <property type="component" value="Unassembled WGS sequence"/>
</dbReference>
<accession>A0ABS5QJY3</accession>
<reference evidence="1 2" key="1">
    <citation type="journal article" date="2021" name="Nat. Commun.">
        <title>Reductive evolution and unique predatory mode in the CPR bacterium Vampirococcus lugosii.</title>
        <authorList>
            <person name="Moreira D."/>
            <person name="Zivanovic Y."/>
            <person name="Lopez-Archilla A.I."/>
            <person name="Iniesto M."/>
            <person name="Lopez-Garcia P."/>
        </authorList>
    </citation>
    <scope>NUCLEOTIDE SEQUENCE [LARGE SCALE GENOMIC DNA]</scope>
    <source>
        <strain evidence="1">Chiprana</strain>
    </source>
</reference>
<protein>
    <recommendedName>
        <fullName evidence="3">Lipoprotein</fullName>
    </recommendedName>
</protein>
<evidence type="ECO:0008006" key="3">
    <source>
        <dbReference type="Google" id="ProtNLM"/>
    </source>
</evidence>
<name>A0ABS5QJY3_9BACT</name>
<evidence type="ECO:0000313" key="2">
    <source>
        <dbReference type="Proteomes" id="UP000680365"/>
    </source>
</evidence>
<sequence length="130" mass="15309">MHFYKALMKKKLFLTITLLFMVLLSGCFYNKNQKNMNSSCLTKESFEKVSNKIIFDPSITIFKIEENSWEIRFELNNGKVSRLLFLKDNWTVGGITSELNVYSTAKRKVDNERLKKEIKKVFCTVYESLK</sequence>
<dbReference type="EMBL" id="JAEDAM010000001">
    <property type="protein sequence ID" value="MBS8121469.1"/>
    <property type="molecule type" value="Genomic_DNA"/>
</dbReference>
<evidence type="ECO:0000313" key="1">
    <source>
        <dbReference type="EMBL" id="MBS8121469.1"/>
    </source>
</evidence>
<dbReference type="PROSITE" id="PS51257">
    <property type="entry name" value="PROKAR_LIPOPROTEIN"/>
    <property type="match status" value="1"/>
</dbReference>
<gene>
    <name evidence="1" type="ORF">VAMP_2n629</name>
</gene>